<evidence type="ECO:0000313" key="1">
    <source>
        <dbReference type="EMBL" id="RZC43104.1"/>
    </source>
</evidence>
<protein>
    <submittedName>
        <fullName evidence="1">Uncharacterized protein</fullName>
    </submittedName>
</protein>
<comment type="caution">
    <text evidence="1">The sequence shown here is derived from an EMBL/GenBank/DDBJ whole genome shotgun (WGS) entry which is preliminary data.</text>
</comment>
<reference evidence="1 2" key="1">
    <citation type="submission" date="2017-03" db="EMBL/GenBank/DDBJ databases">
        <title>Genome of the blue death feigning beetle - Asbolus verrucosus.</title>
        <authorList>
            <person name="Rider S.D."/>
        </authorList>
    </citation>
    <scope>NUCLEOTIDE SEQUENCE [LARGE SCALE GENOMIC DNA]</scope>
    <source>
        <strain evidence="1">Butters</strain>
        <tissue evidence="1">Head and leg muscle</tissue>
    </source>
</reference>
<evidence type="ECO:0000313" key="2">
    <source>
        <dbReference type="Proteomes" id="UP000292052"/>
    </source>
</evidence>
<organism evidence="1 2">
    <name type="scientific">Asbolus verrucosus</name>
    <name type="common">Desert ironclad beetle</name>
    <dbReference type="NCBI Taxonomy" id="1661398"/>
    <lineage>
        <taxon>Eukaryota</taxon>
        <taxon>Metazoa</taxon>
        <taxon>Ecdysozoa</taxon>
        <taxon>Arthropoda</taxon>
        <taxon>Hexapoda</taxon>
        <taxon>Insecta</taxon>
        <taxon>Pterygota</taxon>
        <taxon>Neoptera</taxon>
        <taxon>Endopterygota</taxon>
        <taxon>Coleoptera</taxon>
        <taxon>Polyphaga</taxon>
        <taxon>Cucujiformia</taxon>
        <taxon>Tenebrionidae</taxon>
        <taxon>Pimeliinae</taxon>
        <taxon>Asbolus</taxon>
    </lineage>
</organism>
<dbReference type="EMBL" id="QDEB01001735">
    <property type="protein sequence ID" value="RZC43104.1"/>
    <property type="molecule type" value="Genomic_DNA"/>
</dbReference>
<name>A0A482WDE6_ASBVE</name>
<proteinExistence type="predicted"/>
<sequence length="62" mass="7189">MFLIVVFFFNTKMKSAPLGINQFSKIPSLITTYLGLDQTEGYTGHSFRSFFTGRFRGCYQMF</sequence>
<keyword evidence="2" id="KW-1185">Reference proteome</keyword>
<dbReference type="Proteomes" id="UP000292052">
    <property type="component" value="Unassembled WGS sequence"/>
</dbReference>
<gene>
    <name evidence="1" type="ORF">BDFB_011554</name>
</gene>
<dbReference type="AlphaFoldDB" id="A0A482WDE6"/>
<accession>A0A482WDE6</accession>